<dbReference type="InterPro" id="IPR016181">
    <property type="entry name" value="Acyl_CoA_acyltransferase"/>
</dbReference>
<dbReference type="EC" id="2.3.1.266" evidence="5"/>
<evidence type="ECO:0000256" key="3">
    <source>
        <dbReference type="ARBA" id="ARBA00022679"/>
    </source>
</evidence>
<evidence type="ECO:0000259" key="6">
    <source>
        <dbReference type="PROSITE" id="PS51186"/>
    </source>
</evidence>
<comment type="subcellular location">
    <subcellularLocation>
        <location evidence="5">Cytoplasm</location>
    </subcellularLocation>
</comment>
<sequence>MLIRKMQVSDLEKILELENSLFSSPWSYQDYCFELNNPFGSYYVLEDQQIIGYLGLWITYDTMTITTIGVCFSEQGKGYGKYLLDFVLEMMNKNDIQTCTLEVRVSNDKAIHLYEKYGFQKKAVRKNYYADNHEDAYLMIKEG</sequence>
<dbReference type="BioCyc" id="ECAT999415-HMP:GTTI-437-MONOMER"/>
<accession>M2PNX4</accession>
<dbReference type="PANTHER" id="PTHR43420:SF44">
    <property type="entry name" value="ACETYLTRANSFERASE YPEA"/>
    <property type="match status" value="1"/>
</dbReference>
<dbReference type="PANTHER" id="PTHR43420">
    <property type="entry name" value="ACETYLTRANSFERASE"/>
    <property type="match status" value="1"/>
</dbReference>
<dbReference type="AlphaFoldDB" id="M2PNX4"/>
<dbReference type="eggNOG" id="COG0456">
    <property type="taxonomic scope" value="Bacteria"/>
</dbReference>
<comment type="caution">
    <text evidence="7">The sequence shown here is derived from an EMBL/GenBank/DDBJ whole genome shotgun (WGS) entry which is preliminary data.</text>
</comment>
<evidence type="ECO:0000313" key="8">
    <source>
        <dbReference type="Proteomes" id="UP000011758"/>
    </source>
</evidence>
<protein>
    <recommendedName>
        <fullName evidence="5">[Ribosomal protein bS18]-alanine N-acetyltransferase</fullName>
        <ecNumber evidence="5">2.3.1.266</ecNumber>
    </recommendedName>
</protein>
<dbReference type="STRING" id="999415.HMPREF9943_00427"/>
<dbReference type="CDD" id="cd04301">
    <property type="entry name" value="NAT_SF"/>
    <property type="match status" value="1"/>
</dbReference>
<organism evidence="7 8">
    <name type="scientific">Eggerthia catenaformis OT 569 = DSM 20559</name>
    <dbReference type="NCBI Taxonomy" id="999415"/>
    <lineage>
        <taxon>Bacteria</taxon>
        <taxon>Bacillati</taxon>
        <taxon>Bacillota</taxon>
        <taxon>Erysipelotrichia</taxon>
        <taxon>Erysipelotrichales</taxon>
        <taxon>Coprobacillaceae</taxon>
        <taxon>Eggerthia</taxon>
    </lineage>
</organism>
<dbReference type="EMBL" id="AGEJ01000008">
    <property type="protein sequence ID" value="EMD17274.1"/>
    <property type="molecule type" value="Genomic_DNA"/>
</dbReference>
<keyword evidence="4" id="KW-0012">Acyltransferase</keyword>
<dbReference type="Gene3D" id="3.40.630.30">
    <property type="match status" value="1"/>
</dbReference>
<keyword evidence="8" id="KW-1185">Reference proteome</keyword>
<evidence type="ECO:0000313" key="7">
    <source>
        <dbReference type="EMBL" id="EMD17274.1"/>
    </source>
</evidence>
<evidence type="ECO:0000256" key="5">
    <source>
        <dbReference type="RuleBase" id="RU363094"/>
    </source>
</evidence>
<comment type="similarity">
    <text evidence="1 5">Belongs to the acetyltransferase family. RimI subfamily.</text>
</comment>
<dbReference type="PATRIC" id="fig|999415.3.peg.422"/>
<comment type="function">
    <text evidence="5">Acetylates the N-terminal alanine of ribosomal protein bS18.</text>
</comment>
<comment type="catalytic activity">
    <reaction evidence="5">
        <text>N-terminal L-alanyl-[ribosomal protein bS18] + acetyl-CoA = N-terminal N(alpha)-acetyl-L-alanyl-[ribosomal protein bS18] + CoA + H(+)</text>
        <dbReference type="Rhea" id="RHEA:43756"/>
        <dbReference type="Rhea" id="RHEA-COMP:10676"/>
        <dbReference type="Rhea" id="RHEA-COMP:10677"/>
        <dbReference type="ChEBI" id="CHEBI:15378"/>
        <dbReference type="ChEBI" id="CHEBI:57287"/>
        <dbReference type="ChEBI" id="CHEBI:57288"/>
        <dbReference type="ChEBI" id="CHEBI:64718"/>
        <dbReference type="ChEBI" id="CHEBI:83683"/>
        <dbReference type="EC" id="2.3.1.266"/>
    </reaction>
</comment>
<dbReference type="OrthoDB" id="9794566at2"/>
<dbReference type="InterPro" id="IPR000182">
    <property type="entry name" value="GNAT_dom"/>
</dbReference>
<proteinExistence type="inferred from homology"/>
<keyword evidence="2 5" id="KW-0963">Cytoplasm</keyword>
<dbReference type="PROSITE" id="PS51186">
    <property type="entry name" value="GNAT"/>
    <property type="match status" value="1"/>
</dbReference>
<dbReference type="InterPro" id="IPR050680">
    <property type="entry name" value="YpeA/RimI_acetyltransf"/>
</dbReference>
<gene>
    <name evidence="7" type="ORF">HMPREF9943_00427</name>
</gene>
<dbReference type="InterPro" id="IPR006464">
    <property type="entry name" value="AcTrfase_RimI/Ard1"/>
</dbReference>
<dbReference type="RefSeq" id="WP_004801628.1">
    <property type="nucleotide sequence ID" value="NZ_AUGJ01000015.1"/>
</dbReference>
<dbReference type="Proteomes" id="UP000011758">
    <property type="component" value="Unassembled WGS sequence"/>
</dbReference>
<evidence type="ECO:0000256" key="1">
    <source>
        <dbReference type="ARBA" id="ARBA00005395"/>
    </source>
</evidence>
<evidence type="ECO:0000256" key="2">
    <source>
        <dbReference type="ARBA" id="ARBA00022490"/>
    </source>
</evidence>
<reference evidence="7 8" key="1">
    <citation type="submission" date="2013-02" db="EMBL/GenBank/DDBJ databases">
        <title>The Genome Sequence of Lactobacillus catenaformis F0143.</title>
        <authorList>
            <consortium name="The Broad Institute Genome Sequencing Platform"/>
            <person name="Earl A."/>
            <person name="Ward D."/>
            <person name="Feldgarden M."/>
            <person name="Gevers D."/>
            <person name="Izard J."/>
            <person name="Blanton J.M."/>
            <person name="Mathney J."/>
            <person name="Dewhirst F.E."/>
            <person name="Young S.K."/>
            <person name="Zeng Q."/>
            <person name="Gargeya S."/>
            <person name="Fitzgerald M."/>
            <person name="Haas B."/>
            <person name="Abouelleil A."/>
            <person name="Alvarado L."/>
            <person name="Arachchi H.M."/>
            <person name="Berlin A."/>
            <person name="Chapman S.B."/>
            <person name="Gearin G."/>
            <person name="Goldberg J."/>
            <person name="Griggs A."/>
            <person name="Gujja S."/>
            <person name="Hansen M."/>
            <person name="Heiman D."/>
            <person name="Howarth C."/>
            <person name="Larimer J."/>
            <person name="Lui A."/>
            <person name="MacDonald P.J.P."/>
            <person name="McCowen C."/>
            <person name="Montmayeur A."/>
            <person name="Murphy C."/>
            <person name="Neiman D."/>
            <person name="Pearson M."/>
            <person name="Priest M."/>
            <person name="Roberts A."/>
            <person name="Saif S."/>
            <person name="Shea T."/>
            <person name="Sisk P."/>
            <person name="Stolte C."/>
            <person name="Sykes S."/>
            <person name="Wortman J."/>
            <person name="Nusbaum C."/>
            <person name="Birren B."/>
        </authorList>
    </citation>
    <scope>NUCLEOTIDE SEQUENCE [LARGE SCALE GENOMIC DNA]</scope>
    <source>
        <strain evidence="7 8">OT 569</strain>
    </source>
</reference>
<feature type="domain" description="N-acetyltransferase" evidence="6">
    <location>
        <begin position="1"/>
        <end position="143"/>
    </location>
</feature>
<evidence type="ECO:0000256" key="4">
    <source>
        <dbReference type="ARBA" id="ARBA00023315"/>
    </source>
</evidence>
<dbReference type="GO" id="GO:0008999">
    <property type="term" value="F:protein-N-terminal-alanine acetyltransferase activity"/>
    <property type="evidence" value="ECO:0007669"/>
    <property type="project" value="UniProtKB-EC"/>
</dbReference>
<dbReference type="SUPFAM" id="SSF55729">
    <property type="entry name" value="Acyl-CoA N-acyltransferases (Nat)"/>
    <property type="match status" value="1"/>
</dbReference>
<dbReference type="NCBIfam" id="TIGR01575">
    <property type="entry name" value="rimI"/>
    <property type="match status" value="1"/>
</dbReference>
<name>M2PNX4_9FIRM</name>
<dbReference type="Pfam" id="PF00583">
    <property type="entry name" value="Acetyltransf_1"/>
    <property type="match status" value="1"/>
</dbReference>
<dbReference type="GO" id="GO:0005737">
    <property type="term" value="C:cytoplasm"/>
    <property type="evidence" value="ECO:0007669"/>
    <property type="project" value="UniProtKB-SubCell"/>
</dbReference>
<keyword evidence="3 7" id="KW-0808">Transferase</keyword>